<dbReference type="InterPro" id="IPR029787">
    <property type="entry name" value="Nucleotide_cyclase"/>
</dbReference>
<dbReference type="GO" id="GO:0004016">
    <property type="term" value="F:adenylate cyclase activity"/>
    <property type="evidence" value="ECO:0007669"/>
    <property type="project" value="UniProtKB-ARBA"/>
</dbReference>
<gene>
    <name evidence="8" type="primary">cyaA_1</name>
    <name evidence="8" type="ORF">AQUSIP_08880</name>
</gene>
<dbReference type="CDD" id="cd12913">
    <property type="entry name" value="PDC1_MCP_like"/>
    <property type="match status" value="1"/>
</dbReference>
<dbReference type="AlphaFoldDB" id="A0A5E4PGF3"/>
<dbReference type="InterPro" id="IPR033479">
    <property type="entry name" value="dCache_1"/>
</dbReference>
<dbReference type="InterPro" id="IPR001054">
    <property type="entry name" value="A/G_cyclase"/>
</dbReference>
<dbReference type="RefSeq" id="WP_148338894.1">
    <property type="nucleotide sequence ID" value="NZ_LR699119.1"/>
</dbReference>
<dbReference type="Gene3D" id="3.30.450.20">
    <property type="entry name" value="PAS domain"/>
    <property type="match status" value="2"/>
</dbReference>
<sequence>MECIKKIRKLCGQIIVTLRFSILSIFISLFVISSIIVTATYYMNSSRDIIYVANKSMHDITQSLNQLFLSEIRVAEQDAIFTSLLMQRNALNTNDASEMISYFFTQAEQFNIAQAIYWGDVKGNYVSAEYENDHTITSHYIDRNARPPYELAIKRDRHGKVVEYKKSGAVDYDPRARPWFKEAEEAAKPVWTRVYLYKPSDYLGITLAAPVYDDNRQLKGVLGVDIRLDWISAYINKQYVNPHGVLFIVQENGDLIAYPHFDELPRHNYLMHISELPDKWIPESFTIYKNSGQTSFSFQYDGKRYLANYRPIPMLKKQGWLTGIVVPENDFISQLNETRITNILMSLLALLIGIYLVSILVNNIVNPVKRLIRETARIKEFDLDGDGRVASRIKEVLLLSDAIYSMKSGLRAFKRYVPSELVRQLVKRGESAKLGGSKKQIVALFSDIKNFTNIMHTSDPDQLASQMNEYFDVLSSVITHEGGTIDKYIGDSIMAFWGAPNPIQNPCHHAAEAALKCLESLAVLEKKWESEGKIPLKTRIGIHYGEAIVGNFGSSERINYTAIGDTINIAKRLESLNKKYHTHILVSETVYSIIQNQYIFKSEGRTLLKGLRLEMEVYSLLGRKKP</sequence>
<evidence type="ECO:0000256" key="5">
    <source>
        <dbReference type="ARBA" id="ARBA00023136"/>
    </source>
</evidence>
<keyword evidence="4 6" id="KW-1133">Transmembrane helix</keyword>
<accession>A0A5E4PGF3</accession>
<proteinExistence type="predicted"/>
<dbReference type="EMBL" id="LR699119">
    <property type="protein sequence ID" value="VVC75598.1"/>
    <property type="molecule type" value="Genomic_DNA"/>
</dbReference>
<feature type="domain" description="Guanylate cyclase" evidence="7">
    <location>
        <begin position="442"/>
        <end position="574"/>
    </location>
</feature>
<dbReference type="OrthoDB" id="9806704at2"/>
<keyword evidence="2" id="KW-1003">Cell membrane</keyword>
<dbReference type="GO" id="GO:0006171">
    <property type="term" value="P:cAMP biosynthetic process"/>
    <property type="evidence" value="ECO:0007669"/>
    <property type="project" value="TreeGrafter"/>
</dbReference>
<keyword evidence="3 6" id="KW-0812">Transmembrane</keyword>
<evidence type="ECO:0000256" key="1">
    <source>
        <dbReference type="ARBA" id="ARBA00004651"/>
    </source>
</evidence>
<dbReference type="InterPro" id="IPR029151">
    <property type="entry name" value="Sensor-like_sf"/>
</dbReference>
<evidence type="ECO:0000259" key="7">
    <source>
        <dbReference type="PROSITE" id="PS50125"/>
    </source>
</evidence>
<dbReference type="PROSITE" id="PS50125">
    <property type="entry name" value="GUANYLATE_CYCLASE_2"/>
    <property type="match status" value="1"/>
</dbReference>
<dbReference type="KEGG" id="asip:AQUSIP_08880"/>
<dbReference type="InterPro" id="IPR050697">
    <property type="entry name" value="Adenylyl/Guanylyl_Cyclase_3/4"/>
</dbReference>
<evidence type="ECO:0000256" key="6">
    <source>
        <dbReference type="SAM" id="Phobius"/>
    </source>
</evidence>
<dbReference type="Pfam" id="PF02743">
    <property type="entry name" value="dCache_1"/>
    <property type="match status" value="1"/>
</dbReference>
<dbReference type="PANTHER" id="PTHR43081">
    <property type="entry name" value="ADENYLATE CYCLASE, TERMINAL-DIFFERENTIATION SPECIFIC-RELATED"/>
    <property type="match status" value="1"/>
</dbReference>
<dbReference type="CDD" id="cd07302">
    <property type="entry name" value="CHD"/>
    <property type="match status" value="1"/>
</dbReference>
<keyword evidence="9" id="KW-1185">Reference proteome</keyword>
<dbReference type="Gene3D" id="3.30.70.1230">
    <property type="entry name" value="Nucleotide cyclase"/>
    <property type="match status" value="1"/>
</dbReference>
<organism evidence="8 9">
    <name type="scientific">Aquicella siphonis</name>
    <dbReference type="NCBI Taxonomy" id="254247"/>
    <lineage>
        <taxon>Bacteria</taxon>
        <taxon>Pseudomonadati</taxon>
        <taxon>Pseudomonadota</taxon>
        <taxon>Gammaproteobacteria</taxon>
        <taxon>Legionellales</taxon>
        <taxon>Coxiellaceae</taxon>
        <taxon>Aquicella</taxon>
    </lineage>
</organism>
<comment type="subcellular location">
    <subcellularLocation>
        <location evidence="1">Cell membrane</location>
        <topology evidence="1">Multi-pass membrane protein</topology>
    </subcellularLocation>
</comment>
<dbReference type="PANTHER" id="PTHR43081:SF1">
    <property type="entry name" value="ADENYLATE CYCLASE, TERMINAL-DIFFERENTIATION SPECIFIC"/>
    <property type="match status" value="1"/>
</dbReference>
<feature type="transmembrane region" description="Helical" evidence="6">
    <location>
        <begin position="343"/>
        <end position="365"/>
    </location>
</feature>
<dbReference type="SUPFAM" id="SSF103190">
    <property type="entry name" value="Sensory domain-like"/>
    <property type="match status" value="1"/>
</dbReference>
<dbReference type="GO" id="GO:0005886">
    <property type="term" value="C:plasma membrane"/>
    <property type="evidence" value="ECO:0007669"/>
    <property type="project" value="UniProtKB-SubCell"/>
</dbReference>
<dbReference type="GO" id="GO:0035556">
    <property type="term" value="P:intracellular signal transduction"/>
    <property type="evidence" value="ECO:0007669"/>
    <property type="project" value="InterPro"/>
</dbReference>
<dbReference type="SUPFAM" id="SSF55073">
    <property type="entry name" value="Nucleotide cyclase"/>
    <property type="match status" value="1"/>
</dbReference>
<dbReference type="SMART" id="SM00044">
    <property type="entry name" value="CYCc"/>
    <property type="match status" value="1"/>
</dbReference>
<dbReference type="Proteomes" id="UP000324194">
    <property type="component" value="Chromosome 1"/>
</dbReference>
<protein>
    <submittedName>
        <fullName evidence="8">Adenylate cyclase 1</fullName>
    </submittedName>
</protein>
<evidence type="ECO:0000313" key="9">
    <source>
        <dbReference type="Proteomes" id="UP000324194"/>
    </source>
</evidence>
<keyword evidence="5 6" id="KW-0472">Membrane</keyword>
<dbReference type="Pfam" id="PF00211">
    <property type="entry name" value="Guanylate_cyc"/>
    <property type="match status" value="1"/>
</dbReference>
<evidence type="ECO:0000256" key="3">
    <source>
        <dbReference type="ARBA" id="ARBA00022692"/>
    </source>
</evidence>
<evidence type="ECO:0000256" key="2">
    <source>
        <dbReference type="ARBA" id="ARBA00022475"/>
    </source>
</evidence>
<reference evidence="8 9" key="1">
    <citation type="submission" date="2019-08" db="EMBL/GenBank/DDBJ databases">
        <authorList>
            <person name="Guy L."/>
        </authorList>
    </citation>
    <scope>NUCLEOTIDE SEQUENCE [LARGE SCALE GENOMIC DNA]</scope>
    <source>
        <strain evidence="8 9">SGT-108</strain>
    </source>
</reference>
<name>A0A5E4PGF3_9COXI</name>
<feature type="transmembrane region" description="Helical" evidence="6">
    <location>
        <begin position="20"/>
        <end position="43"/>
    </location>
</feature>
<evidence type="ECO:0000313" key="8">
    <source>
        <dbReference type="EMBL" id="VVC75598.1"/>
    </source>
</evidence>
<evidence type="ECO:0000256" key="4">
    <source>
        <dbReference type="ARBA" id="ARBA00022989"/>
    </source>
</evidence>